<organism evidence="1 2">
    <name type="scientific">Photorhabdus australis subsp. thailandensis</name>
    <dbReference type="NCBI Taxonomy" id="2805096"/>
    <lineage>
        <taxon>Bacteria</taxon>
        <taxon>Pseudomonadati</taxon>
        <taxon>Pseudomonadota</taxon>
        <taxon>Gammaproteobacteria</taxon>
        <taxon>Enterobacterales</taxon>
        <taxon>Morganellaceae</taxon>
        <taxon>Photorhabdus</taxon>
    </lineage>
</organism>
<dbReference type="AlphaFoldDB" id="A0A1C0U6Q1"/>
<reference evidence="1 2" key="1">
    <citation type="submission" date="2015-12" db="EMBL/GenBank/DDBJ databases">
        <title>Genome comparisons provide insights into the role of secondary metabolites in the pathogenic phase of the Photorhabdus life cycle.</title>
        <authorList>
            <person name="Tobias N.J."/>
            <person name="Mishra B."/>
            <person name="Gupta D.K."/>
            <person name="Thines M."/>
            <person name="Stinear T.P."/>
            <person name="Bode H.B."/>
        </authorList>
    </citation>
    <scope>NUCLEOTIDE SEQUENCE [LARGE SCALE GENOMIC DNA]</scope>
    <source>
        <strain evidence="1 2">PB68.1</strain>
    </source>
</reference>
<proteinExistence type="predicted"/>
<name>A0A1C0U6Q1_9GAMM</name>
<dbReference type="Proteomes" id="UP000093476">
    <property type="component" value="Unassembled WGS sequence"/>
</dbReference>
<keyword evidence="2" id="KW-1185">Reference proteome</keyword>
<sequence>MVRNFELFRSLRIRKWRKFWREDCIFRKKIRHSKAFFNFESSYRLIKLFTRVDKERGNI</sequence>
<evidence type="ECO:0000313" key="1">
    <source>
        <dbReference type="EMBL" id="OCQ53581.1"/>
    </source>
</evidence>
<evidence type="ECO:0000313" key="2">
    <source>
        <dbReference type="Proteomes" id="UP000093476"/>
    </source>
</evidence>
<protein>
    <submittedName>
        <fullName evidence="1">Uncharacterized protein</fullName>
    </submittedName>
</protein>
<gene>
    <name evidence="1" type="ORF">Ppb6_01207</name>
</gene>
<dbReference type="EMBL" id="LOMY01000036">
    <property type="protein sequence ID" value="OCQ53581.1"/>
    <property type="molecule type" value="Genomic_DNA"/>
</dbReference>
<comment type="caution">
    <text evidence="1">The sequence shown here is derived from an EMBL/GenBank/DDBJ whole genome shotgun (WGS) entry which is preliminary data.</text>
</comment>
<dbReference type="STRING" id="286156.Ppb6_01207"/>
<accession>A0A1C0U6Q1</accession>